<evidence type="ECO:0000259" key="2">
    <source>
        <dbReference type="Pfam" id="PF10416"/>
    </source>
</evidence>
<reference evidence="3" key="1">
    <citation type="submission" date="2016-10" db="EMBL/GenBank/DDBJ databases">
        <authorList>
            <person name="Benchimol M."/>
            <person name="Almeida L.G."/>
            <person name="Vasconcelos A.T."/>
            <person name="Perreira-Neves A."/>
            <person name="Rosa I.A."/>
            <person name="Tasca T."/>
            <person name="Bogo M.R."/>
            <person name="de Souza W."/>
        </authorList>
    </citation>
    <scope>NUCLEOTIDE SEQUENCE [LARGE SCALE GENOMIC DNA]</scope>
    <source>
        <strain evidence="3">K</strain>
    </source>
</reference>
<dbReference type="Proteomes" id="UP000179807">
    <property type="component" value="Unassembled WGS sequence"/>
</dbReference>
<keyword evidence="4" id="KW-1185">Reference proteome</keyword>
<dbReference type="RefSeq" id="XP_068356172.1">
    <property type="nucleotide sequence ID" value="XM_068506895.1"/>
</dbReference>
<dbReference type="Pfam" id="PF10416">
    <property type="entry name" value="IBD"/>
    <property type="match status" value="1"/>
</dbReference>
<evidence type="ECO:0000313" key="4">
    <source>
        <dbReference type="Proteomes" id="UP000179807"/>
    </source>
</evidence>
<dbReference type="EMBL" id="MLAK01000842">
    <property type="protein sequence ID" value="OHT03036.1"/>
    <property type="molecule type" value="Genomic_DNA"/>
</dbReference>
<proteinExistence type="predicted"/>
<evidence type="ECO:0000313" key="3">
    <source>
        <dbReference type="EMBL" id="OHT03036.1"/>
    </source>
</evidence>
<name>A0A1J4JZS9_9EUKA</name>
<dbReference type="VEuPathDB" id="TrichDB:TRFO_29647"/>
<feature type="compositionally biased region" description="Basic residues" evidence="1">
    <location>
        <begin position="213"/>
        <end position="222"/>
    </location>
</feature>
<sequence>MKKILPKFFSLLCPLDQEQYEELQSYLSSKKCRNNRNKRVKKFSEMLSMIKDFCIRGETNDCDRCMVCGVCWLKNAIAINNRQLSLLIEKCKSSINGSLQRMGYIPLTTKSEIVNELYERIPILKGNFVELREWSLRYLSTQTPEPSVPEGMVFTSPPEKCFQSPQPNMNSIEWNSKMRNRSDMDSNFHQFSPPSTNSCSSPKELNNDSEKSRKAKKRRKCKKRSPKEDFFLAFSDENLENASTEFLFDEKTNNSLYNTMNFISSNFESLPNIDDHSNSKSNIDVMNSDVKSDTMNSDVKSDIMNSDVKSDIMNSDVKRNDMKADNVSVFQKYEQFFDDPLCIPLSSMFDNMSDFPDDWNA</sequence>
<evidence type="ECO:0000256" key="1">
    <source>
        <dbReference type="SAM" id="MobiDB-lite"/>
    </source>
</evidence>
<organism evidence="3 4">
    <name type="scientific">Tritrichomonas foetus</name>
    <dbReference type="NCBI Taxonomy" id="1144522"/>
    <lineage>
        <taxon>Eukaryota</taxon>
        <taxon>Metamonada</taxon>
        <taxon>Parabasalia</taxon>
        <taxon>Tritrichomonadida</taxon>
        <taxon>Tritrichomonadidae</taxon>
        <taxon>Tritrichomonas</taxon>
    </lineage>
</organism>
<feature type="region of interest" description="Disordered" evidence="1">
    <location>
        <begin position="183"/>
        <end position="222"/>
    </location>
</feature>
<feature type="compositionally biased region" description="Polar residues" evidence="1">
    <location>
        <begin position="187"/>
        <end position="204"/>
    </location>
</feature>
<protein>
    <recommendedName>
        <fullName evidence="2">Initiator binding domain-containing protein</fullName>
    </recommendedName>
</protein>
<dbReference type="AlphaFoldDB" id="A0A1J4JZS9"/>
<comment type="caution">
    <text evidence="3">The sequence shown here is derived from an EMBL/GenBank/DDBJ whole genome shotgun (WGS) entry which is preliminary data.</text>
</comment>
<accession>A0A1J4JZS9</accession>
<feature type="domain" description="Initiator binding" evidence="2">
    <location>
        <begin position="16"/>
        <end position="139"/>
    </location>
</feature>
<dbReference type="InterPro" id="IPR018845">
    <property type="entry name" value="Initiator-bd"/>
</dbReference>
<gene>
    <name evidence="3" type="ORF">TRFO_29647</name>
</gene>
<dbReference type="GeneID" id="94841599"/>